<dbReference type="OrthoDB" id="9792991at2"/>
<comment type="catalytic activity">
    <reaction evidence="1">
        <text>ATP + protein L-histidine = ADP + protein N-phospho-L-histidine.</text>
        <dbReference type="EC" id="2.7.13.3"/>
    </reaction>
</comment>
<keyword evidence="11 14" id="KW-1133">Transmembrane helix</keyword>
<evidence type="ECO:0000256" key="12">
    <source>
        <dbReference type="ARBA" id="ARBA00023012"/>
    </source>
</evidence>
<name>A0A4Y9AA96_9BACI</name>
<evidence type="ECO:0000256" key="9">
    <source>
        <dbReference type="ARBA" id="ARBA00022777"/>
    </source>
</evidence>
<dbReference type="GO" id="GO:0000155">
    <property type="term" value="F:phosphorelay sensor kinase activity"/>
    <property type="evidence" value="ECO:0007669"/>
    <property type="project" value="InterPro"/>
</dbReference>
<comment type="subcellular location">
    <subcellularLocation>
        <location evidence="2">Cell membrane</location>
        <topology evidence="2">Multi-pass membrane protein</topology>
    </subcellularLocation>
</comment>
<evidence type="ECO:0000256" key="2">
    <source>
        <dbReference type="ARBA" id="ARBA00004651"/>
    </source>
</evidence>
<evidence type="ECO:0000256" key="5">
    <source>
        <dbReference type="ARBA" id="ARBA00022553"/>
    </source>
</evidence>
<dbReference type="FunFam" id="3.30.565.10:FF:000013">
    <property type="entry name" value="Two-component sensor histidine kinase"/>
    <property type="match status" value="1"/>
</dbReference>
<keyword evidence="18" id="KW-1185">Reference proteome</keyword>
<dbReference type="PROSITE" id="PS50885">
    <property type="entry name" value="HAMP"/>
    <property type="match status" value="1"/>
</dbReference>
<dbReference type="SUPFAM" id="SSF158472">
    <property type="entry name" value="HAMP domain-like"/>
    <property type="match status" value="1"/>
</dbReference>
<accession>A0A4Y9AA96</accession>
<evidence type="ECO:0000256" key="4">
    <source>
        <dbReference type="ARBA" id="ARBA00022475"/>
    </source>
</evidence>
<dbReference type="Gene3D" id="1.10.287.130">
    <property type="match status" value="1"/>
</dbReference>
<feature type="domain" description="HAMP" evidence="16">
    <location>
        <begin position="83"/>
        <end position="135"/>
    </location>
</feature>
<dbReference type="PRINTS" id="PR00344">
    <property type="entry name" value="BCTRLSENSOR"/>
</dbReference>
<dbReference type="EC" id="2.7.13.3" evidence="3"/>
<keyword evidence="5" id="KW-0597">Phosphoprotein</keyword>
<dbReference type="EMBL" id="SRHY01000023">
    <property type="protein sequence ID" value="TFJ92375.1"/>
    <property type="molecule type" value="Genomic_DNA"/>
</dbReference>
<evidence type="ECO:0000259" key="15">
    <source>
        <dbReference type="PROSITE" id="PS50109"/>
    </source>
</evidence>
<evidence type="ECO:0000256" key="3">
    <source>
        <dbReference type="ARBA" id="ARBA00012438"/>
    </source>
</evidence>
<dbReference type="CDD" id="cd06225">
    <property type="entry name" value="HAMP"/>
    <property type="match status" value="1"/>
</dbReference>
<keyword evidence="8" id="KW-0547">Nucleotide-binding</keyword>
<dbReference type="InterPro" id="IPR050398">
    <property type="entry name" value="HssS/ArlS-like"/>
</dbReference>
<dbReference type="InterPro" id="IPR003594">
    <property type="entry name" value="HATPase_dom"/>
</dbReference>
<dbReference type="InterPro" id="IPR005467">
    <property type="entry name" value="His_kinase_dom"/>
</dbReference>
<dbReference type="SMART" id="SM00304">
    <property type="entry name" value="HAMP"/>
    <property type="match status" value="1"/>
</dbReference>
<dbReference type="SMART" id="SM00388">
    <property type="entry name" value="HisKA"/>
    <property type="match status" value="1"/>
</dbReference>
<proteinExistence type="predicted"/>
<dbReference type="SUPFAM" id="SSF47384">
    <property type="entry name" value="Homodimeric domain of signal transducing histidine kinase"/>
    <property type="match status" value="1"/>
</dbReference>
<dbReference type="SMART" id="SM00387">
    <property type="entry name" value="HATPase_c"/>
    <property type="match status" value="1"/>
</dbReference>
<evidence type="ECO:0000256" key="11">
    <source>
        <dbReference type="ARBA" id="ARBA00022989"/>
    </source>
</evidence>
<dbReference type="Pfam" id="PF02518">
    <property type="entry name" value="HATPase_c"/>
    <property type="match status" value="1"/>
</dbReference>
<dbReference type="Pfam" id="PF00672">
    <property type="entry name" value="HAMP"/>
    <property type="match status" value="1"/>
</dbReference>
<evidence type="ECO:0000256" key="7">
    <source>
        <dbReference type="ARBA" id="ARBA00022692"/>
    </source>
</evidence>
<dbReference type="InterPro" id="IPR003660">
    <property type="entry name" value="HAMP_dom"/>
</dbReference>
<dbReference type="PROSITE" id="PS50109">
    <property type="entry name" value="HIS_KIN"/>
    <property type="match status" value="1"/>
</dbReference>
<evidence type="ECO:0000256" key="8">
    <source>
        <dbReference type="ARBA" id="ARBA00022741"/>
    </source>
</evidence>
<dbReference type="GO" id="GO:0005524">
    <property type="term" value="F:ATP binding"/>
    <property type="evidence" value="ECO:0007669"/>
    <property type="project" value="UniProtKB-KW"/>
</dbReference>
<dbReference type="Proteomes" id="UP000298484">
    <property type="component" value="Unassembled WGS sequence"/>
</dbReference>
<sequence length="366" mass="41947">MKNNSQKKLLLHTVSICILSIITLILFVGVLYVLHHLGLLPLWVNKQILLFRINFRPDLIPVLFTVTILFLLVFMLYHLLLSKRWFRNFDRISQGTKEMAKGNFDYKIPVYSKDELGKLAAYMNQISEQLERALSEERNAIQAKNELITNVSHDLRTPLTSIIGYLRLIDEDRYKDEVELRHYTAVAFDKSKRLERMVNDLFEYTRVNFGEIRLDYSEIDLIELLTQCTTQFIPLLREMDVEIDSQFPEGGLKVLADGDKLARVFENLIANGIKYGKEGKSIDLKAYKEGTNAVVEVINYGIPIPQADLPHLFDRFYRVEKSRSTFTGGSGLGLAISKGIVERHNGSIEAASADMKTIFRVALPLK</sequence>
<protein>
    <recommendedName>
        <fullName evidence="3">histidine kinase</fullName>
        <ecNumber evidence="3">2.7.13.3</ecNumber>
    </recommendedName>
</protein>
<reference evidence="17 18" key="1">
    <citation type="submission" date="2019-03" db="EMBL/GenBank/DDBJ databases">
        <title>Genome sequence of Lentibacillus salicampi ATCC BAA-719.</title>
        <authorList>
            <person name="Maclea K.S."/>
            <person name="Simoes Junior M."/>
        </authorList>
    </citation>
    <scope>NUCLEOTIDE SEQUENCE [LARGE SCALE GENOMIC DNA]</scope>
    <source>
        <strain evidence="17 18">ATCC BAA-719</strain>
    </source>
</reference>
<dbReference type="InterPro" id="IPR036097">
    <property type="entry name" value="HisK_dim/P_sf"/>
</dbReference>
<evidence type="ECO:0000256" key="1">
    <source>
        <dbReference type="ARBA" id="ARBA00000085"/>
    </source>
</evidence>
<evidence type="ECO:0000313" key="18">
    <source>
        <dbReference type="Proteomes" id="UP000298484"/>
    </source>
</evidence>
<keyword evidence="10" id="KW-0067">ATP-binding</keyword>
<evidence type="ECO:0000256" key="6">
    <source>
        <dbReference type="ARBA" id="ARBA00022679"/>
    </source>
</evidence>
<dbReference type="CDD" id="cd00082">
    <property type="entry name" value="HisKA"/>
    <property type="match status" value="1"/>
</dbReference>
<evidence type="ECO:0000256" key="13">
    <source>
        <dbReference type="ARBA" id="ARBA00023136"/>
    </source>
</evidence>
<dbReference type="GO" id="GO:0005886">
    <property type="term" value="C:plasma membrane"/>
    <property type="evidence" value="ECO:0007669"/>
    <property type="project" value="UniProtKB-SubCell"/>
</dbReference>
<dbReference type="InterPro" id="IPR004358">
    <property type="entry name" value="Sig_transdc_His_kin-like_C"/>
</dbReference>
<evidence type="ECO:0000256" key="10">
    <source>
        <dbReference type="ARBA" id="ARBA00022840"/>
    </source>
</evidence>
<keyword evidence="6" id="KW-0808">Transferase</keyword>
<keyword evidence="12" id="KW-0902">Two-component regulatory system</keyword>
<feature type="transmembrane region" description="Helical" evidence="14">
    <location>
        <begin position="59"/>
        <end position="81"/>
    </location>
</feature>
<evidence type="ECO:0000259" key="16">
    <source>
        <dbReference type="PROSITE" id="PS50885"/>
    </source>
</evidence>
<organism evidence="17 18">
    <name type="scientific">Lentibacillus salicampi</name>
    <dbReference type="NCBI Taxonomy" id="175306"/>
    <lineage>
        <taxon>Bacteria</taxon>
        <taxon>Bacillati</taxon>
        <taxon>Bacillota</taxon>
        <taxon>Bacilli</taxon>
        <taxon>Bacillales</taxon>
        <taxon>Bacillaceae</taxon>
        <taxon>Lentibacillus</taxon>
    </lineage>
</organism>
<keyword evidence="13 14" id="KW-0472">Membrane</keyword>
<gene>
    <name evidence="17" type="ORF">E4U82_12545</name>
</gene>
<dbReference type="Gene3D" id="3.30.565.10">
    <property type="entry name" value="Histidine kinase-like ATPase, C-terminal domain"/>
    <property type="match status" value="1"/>
</dbReference>
<dbReference type="Gene3D" id="6.10.340.10">
    <property type="match status" value="1"/>
</dbReference>
<dbReference type="SUPFAM" id="SSF55874">
    <property type="entry name" value="ATPase domain of HSP90 chaperone/DNA topoisomerase II/histidine kinase"/>
    <property type="match status" value="1"/>
</dbReference>
<dbReference type="RefSeq" id="WP_135110525.1">
    <property type="nucleotide sequence ID" value="NZ_SRHY01000023.1"/>
</dbReference>
<keyword evidence="7 14" id="KW-0812">Transmembrane</keyword>
<dbReference type="FunFam" id="1.10.287.130:FF:000008">
    <property type="entry name" value="Two-component sensor histidine kinase"/>
    <property type="match status" value="1"/>
</dbReference>
<dbReference type="Pfam" id="PF00512">
    <property type="entry name" value="HisKA"/>
    <property type="match status" value="1"/>
</dbReference>
<dbReference type="InterPro" id="IPR036890">
    <property type="entry name" value="HATPase_C_sf"/>
</dbReference>
<dbReference type="AlphaFoldDB" id="A0A4Y9AA96"/>
<feature type="domain" description="Histidine kinase" evidence="15">
    <location>
        <begin position="150"/>
        <end position="366"/>
    </location>
</feature>
<comment type="caution">
    <text evidence="17">The sequence shown here is derived from an EMBL/GenBank/DDBJ whole genome shotgun (WGS) entry which is preliminary data.</text>
</comment>
<evidence type="ECO:0000256" key="14">
    <source>
        <dbReference type="SAM" id="Phobius"/>
    </source>
</evidence>
<dbReference type="InterPro" id="IPR003661">
    <property type="entry name" value="HisK_dim/P_dom"/>
</dbReference>
<evidence type="ECO:0000313" key="17">
    <source>
        <dbReference type="EMBL" id="TFJ92375.1"/>
    </source>
</evidence>
<dbReference type="PANTHER" id="PTHR45528">
    <property type="entry name" value="SENSOR HISTIDINE KINASE CPXA"/>
    <property type="match status" value="1"/>
</dbReference>
<keyword evidence="9 17" id="KW-0418">Kinase</keyword>
<dbReference type="PANTHER" id="PTHR45528:SF1">
    <property type="entry name" value="SENSOR HISTIDINE KINASE CPXA"/>
    <property type="match status" value="1"/>
</dbReference>
<feature type="transmembrane region" description="Helical" evidence="14">
    <location>
        <begin position="9"/>
        <end position="34"/>
    </location>
</feature>
<keyword evidence="4" id="KW-1003">Cell membrane</keyword>